<evidence type="ECO:0000313" key="2">
    <source>
        <dbReference type="EMBL" id="CAA7264863.1"/>
    </source>
</evidence>
<dbReference type="SUPFAM" id="SSF81383">
    <property type="entry name" value="F-box domain"/>
    <property type="match status" value="1"/>
</dbReference>
<reference evidence="2 3" key="1">
    <citation type="submission" date="2020-01" db="EMBL/GenBank/DDBJ databases">
        <authorList>
            <person name="Gupta K D."/>
        </authorList>
    </citation>
    <scope>NUCLEOTIDE SEQUENCE [LARGE SCALE GENOMIC DNA]</scope>
</reference>
<evidence type="ECO:0000313" key="3">
    <source>
        <dbReference type="Proteomes" id="UP000467700"/>
    </source>
</evidence>
<comment type="caution">
    <text evidence="2">The sequence shown here is derived from an EMBL/GenBank/DDBJ whole genome shotgun (WGS) entry which is preliminary data.</text>
</comment>
<sequence length="265" mass="29053">MLQSVASAGAGEKGSHLGDPGLNHVELGLLNFPPEILLHILSYLDYPDLAVLAGLVPSLVPLTSDPVLHKYRLKIVSPSRVNHDLFGRSPAGHAFRPTIGDLVQRGVIRGLGIERRWRMGAYFYSLNSIKQYENGRSLSRRHASHILSVQLRRRTIPGSSASAALQTLYTSHVLPDVESSSPFIARSLLPVVRKLKWSLQRDSLARVFKDSARQVGVAGWLSSTKGEEEARRVFADNEKLRLAVCPGVSKRVGFYEKLGEASGSA</sequence>
<evidence type="ECO:0000259" key="1">
    <source>
        <dbReference type="PROSITE" id="PS50181"/>
    </source>
</evidence>
<feature type="domain" description="F-box" evidence="1">
    <location>
        <begin position="26"/>
        <end position="53"/>
    </location>
</feature>
<gene>
    <name evidence="2" type="ORF">AAE3_LOCUS7142</name>
</gene>
<dbReference type="PROSITE" id="PS50181">
    <property type="entry name" value="FBOX"/>
    <property type="match status" value="1"/>
</dbReference>
<dbReference type="AlphaFoldDB" id="A0A8S0XK13"/>
<dbReference type="InterPro" id="IPR036047">
    <property type="entry name" value="F-box-like_dom_sf"/>
</dbReference>
<accession>A0A8S0XK13</accession>
<keyword evidence="3" id="KW-1185">Reference proteome</keyword>
<name>A0A8S0XK13_CYCAE</name>
<dbReference type="EMBL" id="CACVBS010000046">
    <property type="protein sequence ID" value="CAA7264863.1"/>
    <property type="molecule type" value="Genomic_DNA"/>
</dbReference>
<protein>
    <recommendedName>
        <fullName evidence="1">F-box domain-containing protein</fullName>
    </recommendedName>
</protein>
<organism evidence="2 3">
    <name type="scientific">Cyclocybe aegerita</name>
    <name type="common">Black poplar mushroom</name>
    <name type="synonym">Agrocybe aegerita</name>
    <dbReference type="NCBI Taxonomy" id="1973307"/>
    <lineage>
        <taxon>Eukaryota</taxon>
        <taxon>Fungi</taxon>
        <taxon>Dikarya</taxon>
        <taxon>Basidiomycota</taxon>
        <taxon>Agaricomycotina</taxon>
        <taxon>Agaricomycetes</taxon>
        <taxon>Agaricomycetidae</taxon>
        <taxon>Agaricales</taxon>
        <taxon>Agaricineae</taxon>
        <taxon>Bolbitiaceae</taxon>
        <taxon>Cyclocybe</taxon>
    </lineage>
</organism>
<dbReference type="Proteomes" id="UP000467700">
    <property type="component" value="Unassembled WGS sequence"/>
</dbReference>
<dbReference type="OrthoDB" id="3219396at2759"/>
<proteinExistence type="predicted"/>
<dbReference type="Pfam" id="PF00646">
    <property type="entry name" value="F-box"/>
    <property type="match status" value="1"/>
</dbReference>
<dbReference type="InterPro" id="IPR001810">
    <property type="entry name" value="F-box_dom"/>
</dbReference>